<reference evidence="4" key="1">
    <citation type="submission" date="2022-10" db="EMBL/GenBank/DDBJ databases">
        <title>Culturing micro-colonial fungi from biological soil crusts in the Mojave desert and describing Neophaeococcomyces mojavensis, and introducing the new genera and species Taxawa tesnikishii.</title>
        <authorList>
            <person name="Kurbessoian T."/>
            <person name="Stajich J.E."/>
        </authorList>
    </citation>
    <scope>NUCLEOTIDE SEQUENCE</scope>
    <source>
        <strain evidence="4">TK_41</strain>
    </source>
</reference>
<dbReference type="GO" id="GO:0016491">
    <property type="term" value="F:oxidoreductase activity"/>
    <property type="evidence" value="ECO:0007669"/>
    <property type="project" value="UniProtKB-ARBA"/>
</dbReference>
<dbReference type="AlphaFoldDB" id="A0AA38X6S7"/>
<gene>
    <name evidence="4" type="ORF">H2200_007721</name>
</gene>
<name>A0AA38X6S7_9EURO</name>
<sequence>MGSLGASAHNSYHDRIDPAVTQAAIEHTRKEGWAVIPDVLTAEESKHALDRLWEAARKYKEQAGSNYIQYLDPNENNVRVADLPMHERLFCDMVEHPLAVKIVQEIIGENYLISNMSSNIARPGSKSMALHSDLSLVTPEPWQDDWALNVIWCLTDVTYENGATLYIPGSQAYQKMSDIPKNAKSLLTPFEAKAGSIVLMTGRVWHTSGSNITKDQDRALVLSYYTAPFLKPQMNWSLRIPQEKAKEFSPSLIKRLGMVKDGGDIYNIDALKYLDEQYPDEEEPSTNS</sequence>
<dbReference type="PANTHER" id="PTHR20883:SF48">
    <property type="entry name" value="ECTOINE DIOXYGENASE"/>
    <property type="match status" value="1"/>
</dbReference>
<dbReference type="Proteomes" id="UP001172673">
    <property type="component" value="Unassembled WGS sequence"/>
</dbReference>
<proteinExistence type="inferred from homology"/>
<keyword evidence="3" id="KW-0408">Iron</keyword>
<comment type="caution">
    <text evidence="4">The sequence shown here is derived from an EMBL/GenBank/DDBJ whole genome shotgun (WGS) entry which is preliminary data.</text>
</comment>
<dbReference type="Gene3D" id="2.60.120.620">
    <property type="entry name" value="q2cbj1_9rhob like domain"/>
    <property type="match status" value="1"/>
</dbReference>
<dbReference type="EMBL" id="JAPDRK010000011">
    <property type="protein sequence ID" value="KAJ9607643.1"/>
    <property type="molecule type" value="Genomic_DNA"/>
</dbReference>
<evidence type="ECO:0000313" key="5">
    <source>
        <dbReference type="Proteomes" id="UP001172673"/>
    </source>
</evidence>
<dbReference type="GO" id="GO:0046872">
    <property type="term" value="F:metal ion binding"/>
    <property type="evidence" value="ECO:0007669"/>
    <property type="project" value="UniProtKB-ARBA"/>
</dbReference>
<evidence type="ECO:0000256" key="2">
    <source>
        <dbReference type="ARBA" id="ARBA00005830"/>
    </source>
</evidence>
<evidence type="ECO:0000256" key="3">
    <source>
        <dbReference type="ARBA" id="ARBA00023004"/>
    </source>
</evidence>
<comment type="similarity">
    <text evidence="2">Belongs to the PhyH family.</text>
</comment>
<protein>
    <recommendedName>
        <fullName evidence="6">Phytanoyl-CoA dioxygenase family protein</fullName>
    </recommendedName>
</protein>
<evidence type="ECO:0000313" key="4">
    <source>
        <dbReference type="EMBL" id="KAJ9607643.1"/>
    </source>
</evidence>
<evidence type="ECO:0000256" key="1">
    <source>
        <dbReference type="ARBA" id="ARBA00001962"/>
    </source>
</evidence>
<dbReference type="Pfam" id="PF05721">
    <property type="entry name" value="PhyH"/>
    <property type="match status" value="1"/>
</dbReference>
<evidence type="ECO:0008006" key="6">
    <source>
        <dbReference type="Google" id="ProtNLM"/>
    </source>
</evidence>
<keyword evidence="5" id="KW-1185">Reference proteome</keyword>
<dbReference type="SUPFAM" id="SSF51197">
    <property type="entry name" value="Clavaminate synthase-like"/>
    <property type="match status" value="1"/>
</dbReference>
<comment type="cofactor">
    <cofactor evidence="1">
        <name>Fe cation</name>
        <dbReference type="ChEBI" id="CHEBI:24875"/>
    </cofactor>
</comment>
<organism evidence="4 5">
    <name type="scientific">Cladophialophora chaetospira</name>
    <dbReference type="NCBI Taxonomy" id="386627"/>
    <lineage>
        <taxon>Eukaryota</taxon>
        <taxon>Fungi</taxon>
        <taxon>Dikarya</taxon>
        <taxon>Ascomycota</taxon>
        <taxon>Pezizomycotina</taxon>
        <taxon>Eurotiomycetes</taxon>
        <taxon>Chaetothyriomycetidae</taxon>
        <taxon>Chaetothyriales</taxon>
        <taxon>Herpotrichiellaceae</taxon>
        <taxon>Cladophialophora</taxon>
    </lineage>
</organism>
<dbReference type="InterPro" id="IPR008775">
    <property type="entry name" value="Phytyl_CoA_dOase-like"/>
</dbReference>
<accession>A0AA38X6S7</accession>
<dbReference type="PANTHER" id="PTHR20883">
    <property type="entry name" value="PHYTANOYL-COA DIOXYGENASE DOMAIN CONTAINING 1"/>
    <property type="match status" value="1"/>
</dbReference>